<dbReference type="Proteomes" id="UP000290942">
    <property type="component" value="Chromosome"/>
</dbReference>
<dbReference type="InterPro" id="IPR008323">
    <property type="entry name" value="UCP033563"/>
</dbReference>
<reference evidence="1 2" key="1">
    <citation type="submission" date="2019-01" db="EMBL/GenBank/DDBJ databases">
        <authorList>
            <consortium name="Pathogen Informatics"/>
        </authorList>
    </citation>
    <scope>NUCLEOTIDE SEQUENCE [LARGE SCALE GENOMIC DNA]</scope>
    <source>
        <strain evidence="1 2">NCTC10122</strain>
    </source>
</reference>
<gene>
    <name evidence="1" type="ORF">NCTC10122_00484</name>
</gene>
<evidence type="ECO:0000313" key="1">
    <source>
        <dbReference type="EMBL" id="VEU60881.1"/>
    </source>
</evidence>
<protein>
    <submittedName>
        <fullName evidence="1">Uncharacterized conserved protein</fullName>
    </submittedName>
</protein>
<evidence type="ECO:0000313" key="2">
    <source>
        <dbReference type="Proteomes" id="UP000290942"/>
    </source>
</evidence>
<proteinExistence type="predicted"/>
<organism evidence="1 2">
    <name type="scientific">Mycoplasmopsis bovigenitalium</name>
    <dbReference type="NCBI Taxonomy" id="2112"/>
    <lineage>
        <taxon>Bacteria</taxon>
        <taxon>Bacillati</taxon>
        <taxon>Mycoplasmatota</taxon>
        <taxon>Mycoplasmoidales</taxon>
        <taxon>Metamycoplasmataceae</taxon>
        <taxon>Mycoplasmopsis</taxon>
    </lineage>
</organism>
<accession>A0A449A9I1</accession>
<name>A0A449A9I1_9BACT</name>
<sequence length="347" mass="40456">MKLLPIKFSYVNISKNIYSPDFLNLANIHNEKINFDEKTKFLSAATKNKLNQEKIENNNESVYVYLYNGKYGVVADLDISEYKKGNIKCHELVLPDIVQGMIANYQIYNTETAPVFIVHKEEIDLKNFTQEVKYNKFYDFSNIKLFQYTGNKAKLLLNKYKQIKSMFIADGHHRLYATSMSKNKKSMLASLMSLSQVDILPIHRVLNNIDASTFEKAKSFIDKMFEISNEQNLSKGKVNVTYQNESFVVKLKDMYEDLFWNNDIYRLNTQIISTAFRILDFSQCETVFQSDLETRKRNLSKNDVLFELFPVSANEFIEISNNNCILPPKATCFEPKFPSFLILKKYC</sequence>
<dbReference type="PANTHER" id="PTHR36454">
    <property type="entry name" value="LMO2823 PROTEIN"/>
    <property type="match status" value="1"/>
</dbReference>
<dbReference type="AlphaFoldDB" id="A0A449A9I1"/>
<dbReference type="PANTHER" id="PTHR36454:SF1">
    <property type="entry name" value="DUF1015 DOMAIN-CONTAINING PROTEIN"/>
    <property type="match status" value="1"/>
</dbReference>
<dbReference type="EMBL" id="LR214970">
    <property type="protein sequence ID" value="VEU60881.1"/>
    <property type="molecule type" value="Genomic_DNA"/>
</dbReference>
<dbReference type="Pfam" id="PF06245">
    <property type="entry name" value="DUF1015"/>
    <property type="match status" value="1"/>
</dbReference>
<dbReference type="RefSeq" id="WP_129687768.1">
    <property type="nucleotide sequence ID" value="NZ_LR214970.1"/>
</dbReference>